<evidence type="ECO:0000256" key="1">
    <source>
        <dbReference type="SAM" id="MobiDB-lite"/>
    </source>
</evidence>
<gene>
    <name evidence="2" type="ORF">R7226_25080</name>
</gene>
<sequence length="239" mass="25659">MPATPSPRLNLHAPSGGDPADVPADIKRLRDQLDAVVLGYDQGDLTARPLPGVEGRMYYATDRDLAYYDTGSRWSLIGGPTITTSQLADRAVTSRKVALTSASSGLASTHHVAVGTWGAQMTSAHDVWTTNVSITLETQSVVIATAVFDWNAYVLIQEGTWMQAGLAVDGGTHQRVVNFQPVRTPFNEYRAATLSQTYRLVLPAGPHSLILRAHRSATTSFAPTLQPVSTNLTALAFSI</sequence>
<reference evidence="3" key="1">
    <citation type="submission" date="2023-07" db="EMBL/GenBank/DDBJ databases">
        <title>Conexibacter stalactiti sp. nov., isolated from stalactites in a lava cave and emended description of the genus Conexibacter.</title>
        <authorList>
            <person name="Lee S.D."/>
        </authorList>
    </citation>
    <scope>NUCLEOTIDE SEQUENCE [LARGE SCALE GENOMIC DNA]</scope>
    <source>
        <strain evidence="3">KCTC 39840</strain>
    </source>
</reference>
<keyword evidence="3" id="KW-1185">Reference proteome</keyword>
<evidence type="ECO:0000313" key="3">
    <source>
        <dbReference type="Proteomes" id="UP001284601"/>
    </source>
</evidence>
<evidence type="ECO:0000313" key="2">
    <source>
        <dbReference type="EMBL" id="MDW5597649.1"/>
    </source>
</evidence>
<organism evidence="2 3">
    <name type="scientific">Conexibacter stalactiti</name>
    <dbReference type="NCBI Taxonomy" id="1940611"/>
    <lineage>
        <taxon>Bacteria</taxon>
        <taxon>Bacillati</taxon>
        <taxon>Actinomycetota</taxon>
        <taxon>Thermoleophilia</taxon>
        <taxon>Solirubrobacterales</taxon>
        <taxon>Conexibacteraceae</taxon>
        <taxon>Conexibacter</taxon>
    </lineage>
</organism>
<accession>A0ABU4HZZ9</accession>
<dbReference type="RefSeq" id="WP_318600115.1">
    <property type="nucleotide sequence ID" value="NZ_JAWSTH010000097.1"/>
</dbReference>
<dbReference type="EMBL" id="JAWSTH010000097">
    <property type="protein sequence ID" value="MDW5597649.1"/>
    <property type="molecule type" value="Genomic_DNA"/>
</dbReference>
<comment type="caution">
    <text evidence="2">The sequence shown here is derived from an EMBL/GenBank/DDBJ whole genome shotgun (WGS) entry which is preliminary data.</text>
</comment>
<name>A0ABU4HZZ9_9ACTN</name>
<dbReference type="Proteomes" id="UP001284601">
    <property type="component" value="Unassembled WGS sequence"/>
</dbReference>
<proteinExistence type="predicted"/>
<feature type="region of interest" description="Disordered" evidence="1">
    <location>
        <begin position="1"/>
        <end position="21"/>
    </location>
</feature>
<protein>
    <submittedName>
        <fullName evidence="2">Uncharacterized protein</fullName>
    </submittedName>
</protein>